<dbReference type="HOGENOM" id="CLU_046790_0_0_1"/>
<accession>B7G2A2</accession>
<dbReference type="InterPro" id="IPR027417">
    <property type="entry name" value="P-loop_NTPase"/>
</dbReference>
<reference evidence="3" key="2">
    <citation type="submission" date="2008-08" db="EMBL/GenBank/DDBJ databases">
        <authorList>
            <consortium name="Diatom Consortium"/>
            <person name="Grigoriev I."/>
            <person name="Grimwood J."/>
            <person name="Kuo A."/>
            <person name="Otillar R.P."/>
            <person name="Salamov A."/>
            <person name="Detter J.C."/>
            <person name="Lindquist E."/>
            <person name="Shapiro H."/>
            <person name="Lucas S."/>
            <person name="Glavina del Rio T."/>
            <person name="Pitluck S."/>
            <person name="Rokhsar D."/>
            <person name="Bowler C."/>
        </authorList>
    </citation>
    <scope>GENOME REANNOTATION</scope>
    <source>
        <strain evidence="3">CCAP 1055/1</strain>
    </source>
</reference>
<sequence>MSTMNSPFSLRTTRFRLPSRLSPPNVAFSSRENPRSRVQFSTGQTVLVAAFFSSVAAVLTASIAIYGFSNTILEAHRAAGVLDATGGASQALAKFRSISEQRSALRCAEVGPKVSNQTKGFNESLPDVRDHFDPSVEPQAKALTIRIKRETHSIRPHVAWLMSFPNSGTSFTIHMTRDVSNTTTATNYALEGTNRHDPSEQAIPGPLGASGPFLELIPNLTTALPDTILTKTHCKGFCSGRKCNAEKTVHTVRSFMMGCLSGRRAVRNTKGGLSTVTVTYNPALVKKAIHLLRHPLDNIVARFHLEYNVQVGRGNTEYDKMYPKNVTGFHKWCAAEDAHDHIINSRFLIVDHRLKEKMINIPCMNEFFRYVQWHNLAFAVSREMGLSTMILHYHEYADNFEKTRDKVLDWLELPRVGEGMAFHSGKVYRHYYSDKQKRAIWEFLEEFSSLETWAELKDYNFKLKPNSTVS</sequence>
<evidence type="ECO:0008006" key="4">
    <source>
        <dbReference type="Google" id="ProtNLM"/>
    </source>
</evidence>
<evidence type="ECO:0000256" key="1">
    <source>
        <dbReference type="SAM" id="Phobius"/>
    </source>
</evidence>
<dbReference type="SUPFAM" id="SSF52540">
    <property type="entry name" value="P-loop containing nucleoside triphosphate hydrolases"/>
    <property type="match status" value="1"/>
</dbReference>
<evidence type="ECO:0000313" key="2">
    <source>
        <dbReference type="EMBL" id="EEC47266.1"/>
    </source>
</evidence>
<evidence type="ECO:0000313" key="3">
    <source>
        <dbReference type="Proteomes" id="UP000000759"/>
    </source>
</evidence>
<dbReference type="AlphaFoldDB" id="B7G2A2"/>
<organism evidence="2 3">
    <name type="scientific">Phaeodactylum tricornutum (strain CCAP 1055/1)</name>
    <dbReference type="NCBI Taxonomy" id="556484"/>
    <lineage>
        <taxon>Eukaryota</taxon>
        <taxon>Sar</taxon>
        <taxon>Stramenopiles</taxon>
        <taxon>Ochrophyta</taxon>
        <taxon>Bacillariophyta</taxon>
        <taxon>Bacillariophyceae</taxon>
        <taxon>Bacillariophycidae</taxon>
        <taxon>Naviculales</taxon>
        <taxon>Phaeodactylaceae</taxon>
        <taxon>Phaeodactylum</taxon>
    </lineage>
</organism>
<keyword evidence="1" id="KW-0812">Transmembrane</keyword>
<name>B7G2A2_PHATC</name>
<dbReference type="GeneID" id="7202144"/>
<dbReference type="InParanoid" id="B7G2A2"/>
<proteinExistence type="predicted"/>
<dbReference type="EMBL" id="CM000614">
    <property type="protein sequence ID" value="EEC47266.1"/>
    <property type="molecule type" value="Genomic_DNA"/>
</dbReference>
<keyword evidence="1" id="KW-1133">Transmembrane helix</keyword>
<keyword evidence="3" id="KW-1185">Reference proteome</keyword>
<dbReference type="KEGG" id="pti:PHATRDRAFT_47052"/>
<dbReference type="Proteomes" id="UP000000759">
    <property type="component" value="Chromosome 12"/>
</dbReference>
<reference evidence="2 3" key="1">
    <citation type="journal article" date="2008" name="Nature">
        <title>The Phaeodactylum genome reveals the evolutionary history of diatom genomes.</title>
        <authorList>
            <person name="Bowler C."/>
            <person name="Allen A.E."/>
            <person name="Badger J.H."/>
            <person name="Grimwood J."/>
            <person name="Jabbari K."/>
            <person name="Kuo A."/>
            <person name="Maheswari U."/>
            <person name="Martens C."/>
            <person name="Maumus F."/>
            <person name="Otillar R.P."/>
            <person name="Rayko E."/>
            <person name="Salamov A."/>
            <person name="Vandepoele K."/>
            <person name="Beszteri B."/>
            <person name="Gruber A."/>
            <person name="Heijde M."/>
            <person name="Katinka M."/>
            <person name="Mock T."/>
            <person name="Valentin K."/>
            <person name="Verret F."/>
            <person name="Berges J.A."/>
            <person name="Brownlee C."/>
            <person name="Cadoret J.P."/>
            <person name="Chiovitti A."/>
            <person name="Choi C.J."/>
            <person name="Coesel S."/>
            <person name="De Martino A."/>
            <person name="Detter J.C."/>
            <person name="Durkin C."/>
            <person name="Falciatore A."/>
            <person name="Fournet J."/>
            <person name="Haruta M."/>
            <person name="Huysman M.J."/>
            <person name="Jenkins B.D."/>
            <person name="Jiroutova K."/>
            <person name="Jorgensen R.E."/>
            <person name="Joubert Y."/>
            <person name="Kaplan A."/>
            <person name="Kroger N."/>
            <person name="Kroth P.G."/>
            <person name="La Roche J."/>
            <person name="Lindquist E."/>
            <person name="Lommer M."/>
            <person name="Martin-Jezequel V."/>
            <person name="Lopez P.J."/>
            <person name="Lucas S."/>
            <person name="Mangogna M."/>
            <person name="McGinnis K."/>
            <person name="Medlin L.K."/>
            <person name="Montsant A."/>
            <person name="Oudot-Le Secq M.P."/>
            <person name="Napoli C."/>
            <person name="Obornik M."/>
            <person name="Parker M.S."/>
            <person name="Petit J.L."/>
            <person name="Porcel B.M."/>
            <person name="Poulsen N."/>
            <person name="Robison M."/>
            <person name="Rychlewski L."/>
            <person name="Rynearson T.A."/>
            <person name="Schmutz J."/>
            <person name="Shapiro H."/>
            <person name="Siaut M."/>
            <person name="Stanley M."/>
            <person name="Sussman M.R."/>
            <person name="Taylor A.R."/>
            <person name="Vardi A."/>
            <person name="von Dassow P."/>
            <person name="Vyverman W."/>
            <person name="Willis A."/>
            <person name="Wyrwicz L.S."/>
            <person name="Rokhsar D.S."/>
            <person name="Weissenbach J."/>
            <person name="Armbrust E.V."/>
            <person name="Green B.R."/>
            <person name="Van de Peer Y."/>
            <person name="Grigoriev I.V."/>
        </authorList>
    </citation>
    <scope>NUCLEOTIDE SEQUENCE [LARGE SCALE GENOMIC DNA]</scope>
    <source>
        <strain evidence="2 3">CCAP 1055/1</strain>
    </source>
</reference>
<dbReference type="PaxDb" id="2850-Phatr47052"/>
<dbReference type="RefSeq" id="XP_002181343.1">
    <property type="nucleotide sequence ID" value="XM_002181307.1"/>
</dbReference>
<keyword evidence="1" id="KW-0472">Membrane</keyword>
<dbReference type="Gene3D" id="3.40.50.300">
    <property type="entry name" value="P-loop containing nucleotide triphosphate hydrolases"/>
    <property type="match status" value="1"/>
</dbReference>
<gene>
    <name evidence="2" type="ORF">PHATRDRAFT_47052</name>
</gene>
<protein>
    <recommendedName>
        <fullName evidence="4">Sulfotransferase domain-containing protein</fullName>
    </recommendedName>
</protein>
<feature type="transmembrane region" description="Helical" evidence="1">
    <location>
        <begin position="45"/>
        <end position="68"/>
    </location>
</feature>
<dbReference type="OrthoDB" id="38831at2759"/>
<dbReference type="eggNOG" id="ENOG502SHEP">
    <property type="taxonomic scope" value="Eukaryota"/>
</dbReference>